<organism evidence="2 3">
    <name type="scientific">Neoarthrinium moseri</name>
    <dbReference type="NCBI Taxonomy" id="1658444"/>
    <lineage>
        <taxon>Eukaryota</taxon>
        <taxon>Fungi</taxon>
        <taxon>Dikarya</taxon>
        <taxon>Ascomycota</taxon>
        <taxon>Pezizomycotina</taxon>
        <taxon>Sordariomycetes</taxon>
        <taxon>Xylariomycetidae</taxon>
        <taxon>Amphisphaeriales</taxon>
        <taxon>Apiosporaceae</taxon>
        <taxon>Neoarthrinium</taxon>
    </lineage>
</organism>
<proteinExistence type="predicted"/>
<dbReference type="Proteomes" id="UP000829685">
    <property type="component" value="Unassembled WGS sequence"/>
</dbReference>
<feature type="region of interest" description="Disordered" evidence="1">
    <location>
        <begin position="1"/>
        <end position="159"/>
    </location>
</feature>
<feature type="compositionally biased region" description="Basic residues" evidence="1">
    <location>
        <begin position="1"/>
        <end position="14"/>
    </location>
</feature>
<protein>
    <submittedName>
        <fullName evidence="2">Uncharacterized protein</fullName>
    </submittedName>
</protein>
<evidence type="ECO:0000313" key="2">
    <source>
        <dbReference type="EMBL" id="KAI1879942.1"/>
    </source>
</evidence>
<gene>
    <name evidence="2" type="ORF">JX265_001563</name>
</gene>
<name>A0A9P9WV93_9PEZI</name>
<feature type="region of interest" description="Disordered" evidence="1">
    <location>
        <begin position="420"/>
        <end position="453"/>
    </location>
</feature>
<accession>A0A9P9WV93</accession>
<feature type="region of interest" description="Disordered" evidence="1">
    <location>
        <begin position="206"/>
        <end position="300"/>
    </location>
</feature>
<feature type="region of interest" description="Disordered" evidence="1">
    <location>
        <begin position="585"/>
        <end position="606"/>
    </location>
</feature>
<sequence>MSRFRRLISTRRQRYPAEERDSDSDDSTASGHANFKEVQKDSWPASRRPHNRSRPPTPGATSKPQSLLNVSDPQPPLPGDTPRSSTSSAFSYERSGTAGSRSPFLCSTPSKHASELSLQLSSATSYDEDDEPTPLARDNDKFPRSRSLSNSTRLPRLRPDFMDALSQRPADKATGTYHQHLHDECATSPGFLKRVEKLSQEADAAFKPGRSFSQVDVTRRSFNETPRLPPLYTGPSVQRPALKPILKKTRETLPPQSPTLPVSFPRRTSSLQIPKRHKSVASRQMKTQRKSVAAKNAGKKDSKWTENVTDLLSGKLFHKIEADEMLTPAQIEAYKLKRLSRLQLQAAKSGETWPPPLDTESTETPIEPFHLDDLPLRIGSSGVKLTADTPIDEKPDPAIFNEAIRKDFSLLRSDNDDELFLGEAPHRRPSDPTSSASEDLISETPPQLPMKNPSRYMFRKIPELPTISETAVQDDELFLSRGLSGNQKSTDDENYVFFQSTPFTMTMPSFRHGPIRFARSDLFPEPRLGGADDGLDWTAFQMAISGGAGDFFTDSEHTLRRQEAEDIEALRDWWEEWGFENLGGLVTREDDPPSPSTISGSDSNDSLYEEIGRDNPYSPHHKWQRLRRKAAKKGRRLDLDLSNGSKLYNGGTIEKWRSDGHSSYVLPRESLVSMPQSPMLDLQVITSDNGDVDYVPMGYNLSHDLGDFLSWEAENVYSDGSLYDGGVI</sequence>
<comment type="caution">
    <text evidence="2">The sequence shown here is derived from an EMBL/GenBank/DDBJ whole genome shotgun (WGS) entry which is preliminary data.</text>
</comment>
<feature type="compositionally biased region" description="Polar residues" evidence="1">
    <location>
        <begin position="596"/>
        <end position="606"/>
    </location>
</feature>
<dbReference type="EMBL" id="JAFIMR010000003">
    <property type="protein sequence ID" value="KAI1879942.1"/>
    <property type="molecule type" value="Genomic_DNA"/>
</dbReference>
<reference evidence="2" key="1">
    <citation type="submission" date="2021-03" db="EMBL/GenBank/DDBJ databases">
        <title>Revisited historic fungal species revealed as producer of novel bioactive compounds through whole genome sequencing and comparative genomics.</title>
        <authorList>
            <person name="Vignolle G.A."/>
            <person name="Hochenegger N."/>
            <person name="Mach R.L."/>
            <person name="Mach-Aigner A.R."/>
            <person name="Javad Rahimi M."/>
            <person name="Salim K.A."/>
            <person name="Chan C.M."/>
            <person name="Lim L.B.L."/>
            <person name="Cai F."/>
            <person name="Druzhinina I.S."/>
            <person name="U'Ren J.M."/>
            <person name="Derntl C."/>
        </authorList>
    </citation>
    <scope>NUCLEOTIDE SEQUENCE</scope>
    <source>
        <strain evidence="2">TUCIM 5799</strain>
    </source>
</reference>
<feature type="compositionally biased region" description="Polar residues" evidence="1">
    <location>
        <begin position="97"/>
        <end position="125"/>
    </location>
</feature>
<feature type="compositionally biased region" description="Polar residues" evidence="1">
    <location>
        <begin position="59"/>
        <end position="72"/>
    </location>
</feature>
<evidence type="ECO:0000256" key="1">
    <source>
        <dbReference type="SAM" id="MobiDB-lite"/>
    </source>
</evidence>
<dbReference type="AlphaFoldDB" id="A0A9P9WV93"/>
<evidence type="ECO:0000313" key="3">
    <source>
        <dbReference type="Proteomes" id="UP000829685"/>
    </source>
</evidence>
<keyword evidence="3" id="KW-1185">Reference proteome</keyword>